<proteinExistence type="predicted"/>
<dbReference type="EMBL" id="VUJU01000005">
    <property type="protein sequence ID" value="KAF0774158.1"/>
    <property type="molecule type" value="Genomic_DNA"/>
</dbReference>
<organism evidence="1 2">
    <name type="scientific">Aphis craccivora</name>
    <name type="common">Cowpea aphid</name>
    <dbReference type="NCBI Taxonomy" id="307492"/>
    <lineage>
        <taxon>Eukaryota</taxon>
        <taxon>Metazoa</taxon>
        <taxon>Ecdysozoa</taxon>
        <taxon>Arthropoda</taxon>
        <taxon>Hexapoda</taxon>
        <taxon>Insecta</taxon>
        <taxon>Pterygota</taxon>
        <taxon>Neoptera</taxon>
        <taxon>Paraneoptera</taxon>
        <taxon>Hemiptera</taxon>
        <taxon>Sternorrhyncha</taxon>
        <taxon>Aphidomorpha</taxon>
        <taxon>Aphidoidea</taxon>
        <taxon>Aphididae</taxon>
        <taxon>Aphidini</taxon>
        <taxon>Aphis</taxon>
        <taxon>Aphis</taxon>
    </lineage>
</organism>
<accession>A0A6G0ZRD6</accession>
<protein>
    <submittedName>
        <fullName evidence="1">Uncharacterized protein</fullName>
    </submittedName>
</protein>
<evidence type="ECO:0000313" key="1">
    <source>
        <dbReference type="EMBL" id="KAF0774158.1"/>
    </source>
</evidence>
<keyword evidence="2" id="KW-1185">Reference proteome</keyword>
<dbReference type="AlphaFoldDB" id="A0A6G0ZRD6"/>
<name>A0A6G0ZRD6_APHCR</name>
<dbReference type="Proteomes" id="UP000478052">
    <property type="component" value="Unassembled WGS sequence"/>
</dbReference>
<dbReference type="OrthoDB" id="6611734at2759"/>
<evidence type="ECO:0000313" key="2">
    <source>
        <dbReference type="Proteomes" id="UP000478052"/>
    </source>
</evidence>
<comment type="caution">
    <text evidence="1">The sequence shown here is derived from an EMBL/GenBank/DDBJ whole genome shotgun (WGS) entry which is preliminary data.</text>
</comment>
<gene>
    <name evidence="1" type="ORF">FWK35_00018877</name>
</gene>
<reference evidence="1 2" key="1">
    <citation type="submission" date="2019-08" db="EMBL/GenBank/DDBJ databases">
        <title>Whole genome of Aphis craccivora.</title>
        <authorList>
            <person name="Voronova N.V."/>
            <person name="Shulinski R.S."/>
            <person name="Bandarenka Y.V."/>
            <person name="Zhorov D.G."/>
            <person name="Warner D."/>
        </authorList>
    </citation>
    <scope>NUCLEOTIDE SEQUENCE [LARGE SCALE GENOMIC DNA]</scope>
    <source>
        <strain evidence="1">180601</strain>
        <tissue evidence="1">Whole Body</tissue>
    </source>
</reference>
<sequence length="321" mass="37370">MTSQNGDSQVLQNKINVHLDSMSENDIFRFRNLQQWYATSIWEVKRDFLRNILDVCEDPLFLFILQKILDRKYTRNLTAYNIGDLSFNIDNVAEDNGSLELTALKSTISNASDWFHGFSKHGQLAVLIRLILLGGISIITDVCNHLNNLINSYRNLPRLQDMIAKNTVQDDFLLTDRLSGSEKILSKYNFEKNKSKITDAVYRDYIERTNEWKNKLNLFDQKYQTNCRTTGLDSDLAQMLPVRHDISTKEELLIDRSKETSEIPTLTDGNAEHKPLHLSHTLASVTEYKKARKYIDKKIDRRLKIVIIVIKFFKYKENEQA</sequence>